<proteinExistence type="predicted"/>
<evidence type="ECO:0000313" key="2">
    <source>
        <dbReference type="Proteomes" id="UP000544222"/>
    </source>
</evidence>
<dbReference type="AlphaFoldDB" id="A0A7W5H1A3"/>
<sequence>MTFLSSVFPANIDHQLAHIKRSIYLHKNGVVSESIESKGIRYAKNYGVSMPDLKQMSQILPHEAALAQRLWEEKIRETMLLATILYPSEMMDLSKARLWMKDINNIELAEQAARNLFSKAPDAEAMIAVWIQSDDSWQQSTALITAAYCIEQLSSDALSRIDEQTLAVKKDTAYEIYWAVALYLKKRGGIDRKSAQRILRQIGKFKDSSHLSERYIFEEVSTILCYQFDL</sequence>
<dbReference type="SUPFAM" id="SSF48371">
    <property type="entry name" value="ARM repeat"/>
    <property type="match status" value="1"/>
</dbReference>
<dbReference type="Pfam" id="PF08713">
    <property type="entry name" value="DNA_alkylation"/>
    <property type="match status" value="1"/>
</dbReference>
<comment type="caution">
    <text evidence="1">The sequence shown here is derived from an EMBL/GenBank/DDBJ whole genome shotgun (WGS) entry which is preliminary data.</text>
</comment>
<dbReference type="Proteomes" id="UP000544222">
    <property type="component" value="Unassembled WGS sequence"/>
</dbReference>
<evidence type="ECO:0000313" key="1">
    <source>
        <dbReference type="EMBL" id="MBB3186152.1"/>
    </source>
</evidence>
<dbReference type="RefSeq" id="WP_183412089.1">
    <property type="nucleotide sequence ID" value="NZ_JACHYB010000001.1"/>
</dbReference>
<dbReference type="InterPro" id="IPR014825">
    <property type="entry name" value="DNA_alkylation"/>
</dbReference>
<gene>
    <name evidence="1" type="ORF">FHX64_000315</name>
</gene>
<dbReference type="Gene3D" id="1.25.10.90">
    <property type="match status" value="1"/>
</dbReference>
<organism evidence="1 2">
    <name type="scientific">Microbacter margulisiae</name>
    <dbReference type="NCBI Taxonomy" id="1350067"/>
    <lineage>
        <taxon>Bacteria</taxon>
        <taxon>Pseudomonadati</taxon>
        <taxon>Bacteroidota</taxon>
        <taxon>Bacteroidia</taxon>
        <taxon>Bacteroidales</taxon>
        <taxon>Porphyromonadaceae</taxon>
        <taxon>Microbacter</taxon>
    </lineage>
</organism>
<dbReference type="InterPro" id="IPR016024">
    <property type="entry name" value="ARM-type_fold"/>
</dbReference>
<reference evidence="1 2" key="1">
    <citation type="submission" date="2020-08" db="EMBL/GenBank/DDBJ databases">
        <title>Genomic Encyclopedia of Type Strains, Phase IV (KMG-IV): sequencing the most valuable type-strain genomes for metagenomic binning, comparative biology and taxonomic classification.</title>
        <authorList>
            <person name="Goeker M."/>
        </authorList>
    </citation>
    <scope>NUCLEOTIDE SEQUENCE [LARGE SCALE GENOMIC DNA]</scope>
    <source>
        <strain evidence="1 2">DSM 27471</strain>
    </source>
</reference>
<dbReference type="PANTHER" id="PTHR41291:SF1">
    <property type="entry name" value="DNA ALKYLATION REPAIR PROTEIN"/>
    <property type="match status" value="1"/>
</dbReference>
<name>A0A7W5H1A3_9PORP</name>
<accession>A0A7W5H1A3</accession>
<protein>
    <submittedName>
        <fullName evidence="1">3-methyladenine DNA glycosylase AlkD</fullName>
    </submittedName>
</protein>
<dbReference type="EMBL" id="JACHYB010000001">
    <property type="protein sequence ID" value="MBB3186152.1"/>
    <property type="molecule type" value="Genomic_DNA"/>
</dbReference>
<dbReference type="PANTHER" id="PTHR41291">
    <property type="entry name" value="DNA ALKYLATION REPAIR PROTEIN"/>
    <property type="match status" value="1"/>
</dbReference>
<keyword evidence="2" id="KW-1185">Reference proteome</keyword>